<evidence type="ECO:0000313" key="2">
    <source>
        <dbReference type="EMBL" id="SHK66313.1"/>
    </source>
</evidence>
<feature type="domain" description="Immunity MXAN-0049 protein" evidence="1">
    <location>
        <begin position="60"/>
        <end position="167"/>
    </location>
</feature>
<protein>
    <recommendedName>
        <fullName evidence="1">Immunity MXAN-0049 protein domain-containing protein</fullName>
    </recommendedName>
</protein>
<dbReference type="RefSeq" id="WP_073277355.1">
    <property type="nucleotide sequence ID" value="NZ_FRAC01000015.1"/>
</dbReference>
<proteinExistence type="predicted"/>
<sequence>MEYFMMQQDNRLKHLPFIRIPPGFSDGEQCKDEKALLTLYVENLGLKDQYSDYLLQPFPMIGERIQKVMGKYQRDMSFQRIILIDKKESLQHNYYRISVPEIDCVSAEEFDIGRKYKEIKIVLNQNQVEYAKIFRVKQLKGNLLVRLDVAESILRREPEGIWFTPVKFL</sequence>
<accession>A0A1M6UAW3</accession>
<dbReference type="Proteomes" id="UP000184386">
    <property type="component" value="Unassembled WGS sequence"/>
</dbReference>
<gene>
    <name evidence="2" type="ORF">SAMN02745136_03006</name>
</gene>
<dbReference type="InterPro" id="IPR012433">
    <property type="entry name" value="Imm11"/>
</dbReference>
<name>A0A1M6UAW3_9FIRM</name>
<evidence type="ECO:0000259" key="1">
    <source>
        <dbReference type="Pfam" id="PF07791"/>
    </source>
</evidence>
<dbReference type="STRING" id="1121322.SAMN02745136_03006"/>
<evidence type="ECO:0000313" key="3">
    <source>
        <dbReference type="Proteomes" id="UP000184386"/>
    </source>
</evidence>
<keyword evidence="3" id="KW-1185">Reference proteome</keyword>
<dbReference type="OrthoDB" id="2086300at2"/>
<dbReference type="EMBL" id="FRAC01000015">
    <property type="protein sequence ID" value="SHK66313.1"/>
    <property type="molecule type" value="Genomic_DNA"/>
</dbReference>
<reference evidence="2 3" key="1">
    <citation type="submission" date="2016-11" db="EMBL/GenBank/DDBJ databases">
        <authorList>
            <person name="Jaros S."/>
            <person name="Januszkiewicz K."/>
            <person name="Wedrychowicz H."/>
        </authorList>
    </citation>
    <scope>NUCLEOTIDE SEQUENCE [LARGE SCALE GENOMIC DNA]</scope>
    <source>
        <strain evidence="2 3">DSM 15929</strain>
    </source>
</reference>
<dbReference type="AlphaFoldDB" id="A0A1M6UAW3"/>
<organism evidence="2 3">
    <name type="scientific">Anaerocolumna jejuensis DSM 15929</name>
    <dbReference type="NCBI Taxonomy" id="1121322"/>
    <lineage>
        <taxon>Bacteria</taxon>
        <taxon>Bacillati</taxon>
        <taxon>Bacillota</taxon>
        <taxon>Clostridia</taxon>
        <taxon>Lachnospirales</taxon>
        <taxon>Lachnospiraceae</taxon>
        <taxon>Anaerocolumna</taxon>
    </lineage>
</organism>
<dbReference type="Pfam" id="PF07791">
    <property type="entry name" value="Imm11"/>
    <property type="match status" value="1"/>
</dbReference>